<sequence>MNYVEEAVQLFEDGYMCSQAVLEVFCEEFGLSREQAFKISISFGGGMRKGEVCGACTGAIMALGLKYGDFERMAQIRRNKRSL</sequence>
<dbReference type="HOGENOM" id="CLU_2534724_0_0_2"/>
<gene>
    <name evidence="1" type="ordered locus">mru_0573</name>
</gene>
<keyword evidence="2" id="KW-1185">Reference proteome</keyword>
<organism evidence="1 2">
    <name type="scientific">Methanobrevibacter ruminantium (strain ATCC 35063 / DSM 1093 / JCM 13430 / OCM 146 / M1)</name>
    <name type="common">Methanobacterium ruminantium</name>
    <dbReference type="NCBI Taxonomy" id="634498"/>
    <lineage>
        <taxon>Archaea</taxon>
        <taxon>Methanobacteriati</taxon>
        <taxon>Methanobacteriota</taxon>
        <taxon>Methanomada group</taxon>
        <taxon>Methanobacteria</taxon>
        <taxon>Methanobacteriales</taxon>
        <taxon>Methanobacteriaceae</taxon>
        <taxon>Methanobrevibacter</taxon>
    </lineage>
</organism>
<evidence type="ECO:0000313" key="2">
    <source>
        <dbReference type="Proteomes" id="UP000008680"/>
    </source>
</evidence>
<reference evidence="1 2" key="1">
    <citation type="journal article" date="2010" name="PLoS ONE">
        <title>The genome sequence of the rumen methanogen Methanobrevibacter ruminantium reveals new possibilities for controlling ruminant methane emissions.</title>
        <authorList>
            <person name="Leahy S.C."/>
            <person name="Kelly W.J."/>
            <person name="Altermann E."/>
            <person name="Ronimus R.S."/>
            <person name="Yeoman C.J."/>
            <person name="Pacheco D.M."/>
            <person name="Li D."/>
            <person name="Kong Z."/>
            <person name="McTavish S."/>
            <person name="Sang C."/>
            <person name="Lambie S.C."/>
            <person name="Janssen P.H."/>
            <person name="Dey D."/>
            <person name="Attwood G.T."/>
        </authorList>
    </citation>
    <scope>NUCLEOTIDE SEQUENCE [LARGE SCALE GENOMIC DNA]</scope>
    <source>
        <strain evidence="2">ATCC 35063 / DSM 1093 / JCM 13430 / OCM 146 / M1</strain>
    </source>
</reference>
<protein>
    <recommendedName>
        <fullName evidence="3">C_GCAxxG_C_C family protein</fullName>
    </recommendedName>
</protein>
<dbReference type="EMBL" id="CP001719">
    <property type="protein sequence ID" value="ADC46424.1"/>
    <property type="molecule type" value="Genomic_DNA"/>
</dbReference>
<evidence type="ECO:0008006" key="3">
    <source>
        <dbReference type="Google" id="ProtNLM"/>
    </source>
</evidence>
<dbReference type="PATRIC" id="fig|634498.28.peg.575"/>
<dbReference type="eggNOG" id="arCOG06069">
    <property type="taxonomic scope" value="Archaea"/>
</dbReference>
<dbReference type="KEGG" id="mru:mru_0573"/>
<evidence type="ECO:0000313" key="1">
    <source>
        <dbReference type="EMBL" id="ADC46424.1"/>
    </source>
</evidence>
<dbReference type="InterPro" id="IPR010181">
    <property type="entry name" value="CGCAxxGCC_motif"/>
</dbReference>
<dbReference type="Pfam" id="PF09719">
    <property type="entry name" value="C_GCAxxG_C_C"/>
    <property type="match status" value="1"/>
</dbReference>
<dbReference type="AlphaFoldDB" id="D3E1L3"/>
<accession>D3E1L3</accession>
<name>D3E1L3_METRM</name>
<dbReference type="NCBIfam" id="TIGR01909">
    <property type="entry name" value="C_GCAxxG_C_C"/>
    <property type="match status" value="1"/>
</dbReference>
<dbReference type="Proteomes" id="UP000008680">
    <property type="component" value="Chromosome"/>
</dbReference>
<dbReference type="OrthoDB" id="76803at2157"/>
<proteinExistence type="predicted"/>